<dbReference type="PANTHER" id="PTHR40072:SF1">
    <property type="entry name" value="MOLYBDOPTERIN-GUANINE DINUCLEOTIDE BIOSYNTHESIS ADAPTER PROTEIN"/>
    <property type="match status" value="1"/>
</dbReference>
<dbReference type="InterPro" id="IPR036563">
    <property type="entry name" value="MoaE_sf"/>
</dbReference>
<sequence length="288" mass="31436">MTATVKPPALLWRNMHVLGVVGYSDTGKTTLLERLAERLADRGRVATIKHLHEFDIDIEGKDTARHRAAGADRTYGIVDDGEWFATGADRTLRDALDDLAPAFDYVLVEGFSEAAIPQVVIGDRDHAGEAIATATDADAVDVEAVVDALGATDPFETLGSLVQQVKDDPAAERAGAIATFTGQVRAKESADDDRTERLTFEKYEGVADQRLAAIERDLESRDGVLSVELHHRTGTIEAGEDIVFVVVLAGHRTEAFEAVSDGIDRLKDDVPIFKKEITVEDSFWVHER</sequence>
<dbReference type="NCBIfam" id="TIGR00176">
    <property type="entry name" value="mobB"/>
    <property type="match status" value="1"/>
</dbReference>
<dbReference type="Pfam" id="PF03205">
    <property type="entry name" value="MobB"/>
    <property type="match status" value="1"/>
</dbReference>
<name>A0A897NXV1_9EURY</name>
<dbReference type="Pfam" id="PF02391">
    <property type="entry name" value="MoaE"/>
    <property type="match status" value="1"/>
</dbReference>
<evidence type="ECO:0000259" key="1">
    <source>
        <dbReference type="Pfam" id="PF03205"/>
    </source>
</evidence>
<protein>
    <submittedName>
        <fullName evidence="2">Molybdopterin converting factor, large subunit</fullName>
    </submittedName>
</protein>
<keyword evidence="3" id="KW-1185">Reference proteome</keyword>
<dbReference type="Gene3D" id="3.90.1170.40">
    <property type="entry name" value="Molybdopterin biosynthesis MoaE subunit"/>
    <property type="match status" value="1"/>
</dbReference>
<organism evidence="2 3">
    <name type="scientific">Halapricum desulfuricans</name>
    <dbReference type="NCBI Taxonomy" id="2841257"/>
    <lineage>
        <taxon>Archaea</taxon>
        <taxon>Methanobacteriati</taxon>
        <taxon>Methanobacteriota</taxon>
        <taxon>Stenosarchaea group</taxon>
        <taxon>Halobacteria</taxon>
        <taxon>Halobacteriales</taxon>
        <taxon>Haloarculaceae</taxon>
        <taxon>Halapricum</taxon>
    </lineage>
</organism>
<dbReference type="InterPro" id="IPR004435">
    <property type="entry name" value="MobB_dom"/>
</dbReference>
<dbReference type="PANTHER" id="PTHR40072">
    <property type="entry name" value="MOLYBDOPTERIN-GUANINE DINUCLEOTIDE BIOSYNTHESIS ADAPTER PROTEIN-RELATED"/>
    <property type="match status" value="1"/>
</dbReference>
<dbReference type="Gene3D" id="3.40.50.300">
    <property type="entry name" value="P-loop containing nucleotide triphosphate hydrolases"/>
    <property type="match status" value="1"/>
</dbReference>
<gene>
    <name evidence="2" type="primary">moaE</name>
    <name evidence="2" type="ORF">HSEST_2055</name>
</gene>
<dbReference type="AlphaFoldDB" id="A0A897NXV1"/>
<reference evidence="2 3" key="1">
    <citation type="submission" date="2020-11" db="EMBL/GenBank/DDBJ databases">
        <title>Carbohydrate-dependent, anaerobic sulfur respiration: A novel catabolism in halophilic archaea.</title>
        <authorList>
            <person name="Sorokin D.Y."/>
            <person name="Messina E."/>
            <person name="Smedile F."/>
            <person name="La Cono V."/>
            <person name="Hallsworth J.E."/>
            <person name="Yakimov M.M."/>
        </authorList>
    </citation>
    <scope>NUCLEOTIDE SEQUENCE [LARGE SCALE GENOMIC DNA]</scope>
    <source>
        <strain evidence="2 3">HSR-Est</strain>
    </source>
</reference>
<dbReference type="EMBL" id="CP064791">
    <property type="protein sequence ID" value="QSG15573.1"/>
    <property type="molecule type" value="Genomic_DNA"/>
</dbReference>
<dbReference type="GO" id="GO:0005525">
    <property type="term" value="F:GTP binding"/>
    <property type="evidence" value="ECO:0007669"/>
    <property type="project" value="InterPro"/>
</dbReference>
<dbReference type="SUPFAM" id="SSF54690">
    <property type="entry name" value="Molybdopterin synthase subunit MoaE"/>
    <property type="match status" value="1"/>
</dbReference>
<evidence type="ECO:0000313" key="2">
    <source>
        <dbReference type="EMBL" id="QSG15573.1"/>
    </source>
</evidence>
<dbReference type="InterPro" id="IPR052539">
    <property type="entry name" value="MGD_biosynthesis_adapter"/>
</dbReference>
<dbReference type="InterPro" id="IPR003448">
    <property type="entry name" value="Mopterin_biosynth_MoaE"/>
</dbReference>
<dbReference type="CDD" id="cd00756">
    <property type="entry name" value="MoaE"/>
    <property type="match status" value="1"/>
</dbReference>
<evidence type="ECO:0000313" key="3">
    <source>
        <dbReference type="Proteomes" id="UP000663292"/>
    </source>
</evidence>
<dbReference type="NCBIfam" id="NF011061">
    <property type="entry name" value="PRK14493.1"/>
    <property type="match status" value="1"/>
</dbReference>
<accession>A0A897NXV1</accession>
<dbReference type="Proteomes" id="UP000663292">
    <property type="component" value="Chromosome"/>
</dbReference>
<feature type="domain" description="Molybdopterin-guanine dinucleotide biosynthesis protein B (MobB)" evidence="1">
    <location>
        <begin position="17"/>
        <end position="137"/>
    </location>
</feature>
<proteinExistence type="predicted"/>
<dbReference type="InterPro" id="IPR027417">
    <property type="entry name" value="P-loop_NTPase"/>
</dbReference>
<dbReference type="SUPFAM" id="SSF52540">
    <property type="entry name" value="P-loop containing nucleoside triphosphate hydrolases"/>
    <property type="match status" value="1"/>
</dbReference>
<dbReference type="GO" id="GO:0006777">
    <property type="term" value="P:Mo-molybdopterin cofactor biosynthetic process"/>
    <property type="evidence" value="ECO:0007669"/>
    <property type="project" value="InterPro"/>
</dbReference>